<proteinExistence type="inferred from homology"/>
<feature type="region of interest" description="Disordered" evidence="11">
    <location>
        <begin position="480"/>
        <end position="536"/>
    </location>
</feature>
<dbReference type="Gene3D" id="1.10.510.10">
    <property type="entry name" value="Transferase(Phosphotransferase) domain 1"/>
    <property type="match status" value="1"/>
</dbReference>
<dbReference type="AlphaFoldDB" id="A0AB34K3V7"/>
<dbReference type="InterPro" id="IPR000719">
    <property type="entry name" value="Prot_kinase_dom"/>
</dbReference>
<dbReference type="PROSITE" id="PS00108">
    <property type="entry name" value="PROTEIN_KINASE_ST"/>
    <property type="match status" value="1"/>
</dbReference>
<dbReference type="FunFam" id="1.10.510.10:FF:000624">
    <property type="entry name" value="Mitogen-activated protein kinase"/>
    <property type="match status" value="1"/>
</dbReference>
<dbReference type="PROSITE" id="PS00107">
    <property type="entry name" value="PROTEIN_KINASE_ATP"/>
    <property type="match status" value="1"/>
</dbReference>
<name>A0AB34K3V7_PRYPA</name>
<feature type="compositionally biased region" description="Basic and acidic residues" evidence="11">
    <location>
        <begin position="430"/>
        <end position="448"/>
    </location>
</feature>
<dbReference type="Proteomes" id="UP001515480">
    <property type="component" value="Unassembled WGS sequence"/>
</dbReference>
<evidence type="ECO:0000256" key="1">
    <source>
        <dbReference type="ARBA" id="ARBA00006485"/>
    </source>
</evidence>
<dbReference type="PROSITE" id="PS50011">
    <property type="entry name" value="PROTEIN_KINASE_DOM"/>
    <property type="match status" value="1"/>
</dbReference>
<dbReference type="InterPro" id="IPR017441">
    <property type="entry name" value="Protein_kinase_ATP_BS"/>
</dbReference>
<evidence type="ECO:0000313" key="14">
    <source>
        <dbReference type="Proteomes" id="UP001515480"/>
    </source>
</evidence>
<evidence type="ECO:0000259" key="12">
    <source>
        <dbReference type="PROSITE" id="PS50011"/>
    </source>
</evidence>
<dbReference type="Pfam" id="PF00069">
    <property type="entry name" value="Pkinase"/>
    <property type="match status" value="1"/>
</dbReference>
<evidence type="ECO:0000256" key="7">
    <source>
        <dbReference type="ARBA" id="ARBA00022840"/>
    </source>
</evidence>
<dbReference type="SUPFAM" id="SSF56112">
    <property type="entry name" value="Protein kinase-like (PK-like)"/>
    <property type="match status" value="1"/>
</dbReference>
<organism evidence="13 14">
    <name type="scientific">Prymnesium parvum</name>
    <name type="common">Toxic golden alga</name>
    <dbReference type="NCBI Taxonomy" id="97485"/>
    <lineage>
        <taxon>Eukaryota</taxon>
        <taxon>Haptista</taxon>
        <taxon>Haptophyta</taxon>
        <taxon>Prymnesiophyceae</taxon>
        <taxon>Prymnesiales</taxon>
        <taxon>Prymnesiaceae</taxon>
        <taxon>Prymnesium</taxon>
    </lineage>
</organism>
<dbReference type="InterPro" id="IPR050108">
    <property type="entry name" value="CDK"/>
</dbReference>
<sequence>MENYETLGTIGEGTYGVVLKARHKETGQIVAIKKFKESDEDEQVRKTALREVRILKQLKHDNIVNLIEVFRRKSKLHLVFEFVERTILEDLERNPDGMDPIECKKCLWQLLRSIDYCHAHNVIHRDIKPENLLISRNGILKLCDFGFARTLAGPGARYTDYVATRWYRGPELLTGDTQYGKPVDIWAIGCMLPEMASGAPLFPGESDIDQLFHIMRCFGQLPPKLMEIFRSNPLFIGIKIPDQVQCTETLEKRFPQYPEDQLVFMRNCLKYEPEQRCTCEELMQHRYFTEDGFVAWFEEELKQMLERDAQDFKMRQKKFRKSKNSRGDPGDDGGRRPHSQQAHGSHPPPLSTKADQQHLAQQQHMAHQQFIAQQHGHSSQFGQPMPSVGDSSGADEFGGRGGHEILQPIGGANVHYGGHSSDLVTPPLESAERRPATRGSEKDMHADPNDGEMPLLPNLNRPTTPRAQRLVAFPHLASAMEDTGPPPMPHSRMWGAPPMPSQGKGKHGGHHDVPSMPHLQHQGGMGTQRAEGGSSNLPLLREGQLFADQLPDRHLHAQPAPLNQPRGTGKKKSSYDPNNPYSSKSGNKSKSKAWGKSNHSMGSSQASSSQMGVVGQAQSIAGLAAAYALPPSSMGSTLPPRTPNHDMHMMDSAPHLGPPRTPQEGSSIQFGLDAHPMYAGPSNSMQGQMAGSHLHGGKLHSSQNYSGGQYAKYGKRY</sequence>
<feature type="compositionally biased region" description="Basic residues" evidence="11">
    <location>
        <begin position="315"/>
        <end position="324"/>
    </location>
</feature>
<keyword evidence="5 10" id="KW-0547">Nucleotide-binding</keyword>
<evidence type="ECO:0000256" key="8">
    <source>
        <dbReference type="ARBA" id="ARBA00047811"/>
    </source>
</evidence>
<dbReference type="EC" id="2.7.11.22" evidence="2"/>
<comment type="caution">
    <text evidence="13">The sequence shown here is derived from an EMBL/GenBank/DDBJ whole genome shotgun (WGS) entry which is preliminary data.</text>
</comment>
<keyword evidence="7 10" id="KW-0067">ATP-binding</keyword>
<feature type="region of interest" description="Disordered" evidence="11">
    <location>
        <begin position="679"/>
        <end position="717"/>
    </location>
</feature>
<feature type="compositionally biased region" description="Low complexity" evidence="11">
    <location>
        <begin position="357"/>
        <end position="375"/>
    </location>
</feature>
<accession>A0AB34K3V7</accession>
<evidence type="ECO:0000256" key="6">
    <source>
        <dbReference type="ARBA" id="ARBA00022777"/>
    </source>
</evidence>
<evidence type="ECO:0000313" key="13">
    <source>
        <dbReference type="EMBL" id="KAL1528694.1"/>
    </source>
</evidence>
<feature type="region of interest" description="Disordered" evidence="11">
    <location>
        <begin position="556"/>
        <end position="610"/>
    </location>
</feature>
<feature type="region of interest" description="Disordered" evidence="11">
    <location>
        <begin position="312"/>
        <end position="454"/>
    </location>
</feature>
<evidence type="ECO:0000256" key="9">
    <source>
        <dbReference type="ARBA" id="ARBA00048367"/>
    </source>
</evidence>
<keyword evidence="3" id="KW-0723">Serine/threonine-protein kinase</keyword>
<evidence type="ECO:0000256" key="4">
    <source>
        <dbReference type="ARBA" id="ARBA00022679"/>
    </source>
</evidence>
<evidence type="ECO:0000256" key="3">
    <source>
        <dbReference type="ARBA" id="ARBA00022527"/>
    </source>
</evidence>
<dbReference type="FunFam" id="3.30.200.20:FF:000049">
    <property type="entry name" value="cyclin-dependent kinase-like 1 isoform X1"/>
    <property type="match status" value="1"/>
</dbReference>
<protein>
    <recommendedName>
        <fullName evidence="2">cyclin-dependent kinase</fullName>
        <ecNumber evidence="2">2.7.11.22</ecNumber>
    </recommendedName>
</protein>
<dbReference type="InterPro" id="IPR011009">
    <property type="entry name" value="Kinase-like_dom_sf"/>
</dbReference>
<comment type="catalytic activity">
    <reaction evidence="9">
        <text>L-seryl-[protein] + ATP = O-phospho-L-seryl-[protein] + ADP + H(+)</text>
        <dbReference type="Rhea" id="RHEA:17989"/>
        <dbReference type="Rhea" id="RHEA-COMP:9863"/>
        <dbReference type="Rhea" id="RHEA-COMP:11604"/>
        <dbReference type="ChEBI" id="CHEBI:15378"/>
        <dbReference type="ChEBI" id="CHEBI:29999"/>
        <dbReference type="ChEBI" id="CHEBI:30616"/>
        <dbReference type="ChEBI" id="CHEBI:83421"/>
        <dbReference type="ChEBI" id="CHEBI:456216"/>
        <dbReference type="EC" id="2.7.11.22"/>
    </reaction>
</comment>
<comment type="catalytic activity">
    <reaction evidence="8">
        <text>L-threonyl-[protein] + ATP = O-phospho-L-threonyl-[protein] + ADP + H(+)</text>
        <dbReference type="Rhea" id="RHEA:46608"/>
        <dbReference type="Rhea" id="RHEA-COMP:11060"/>
        <dbReference type="Rhea" id="RHEA-COMP:11605"/>
        <dbReference type="ChEBI" id="CHEBI:15378"/>
        <dbReference type="ChEBI" id="CHEBI:30013"/>
        <dbReference type="ChEBI" id="CHEBI:30616"/>
        <dbReference type="ChEBI" id="CHEBI:61977"/>
        <dbReference type="ChEBI" id="CHEBI:456216"/>
        <dbReference type="EC" id="2.7.11.22"/>
    </reaction>
</comment>
<evidence type="ECO:0000256" key="2">
    <source>
        <dbReference type="ARBA" id="ARBA00012425"/>
    </source>
</evidence>
<dbReference type="CDD" id="cd07833">
    <property type="entry name" value="STKc_CDKL"/>
    <property type="match status" value="1"/>
</dbReference>
<dbReference type="PANTHER" id="PTHR24056">
    <property type="entry name" value="CELL DIVISION PROTEIN KINASE"/>
    <property type="match status" value="1"/>
</dbReference>
<reference evidence="13 14" key="1">
    <citation type="journal article" date="2024" name="Science">
        <title>Giant polyketide synthase enzymes in the biosynthesis of giant marine polyether toxins.</title>
        <authorList>
            <person name="Fallon T.R."/>
            <person name="Shende V.V."/>
            <person name="Wierzbicki I.H."/>
            <person name="Pendleton A.L."/>
            <person name="Watervoot N.F."/>
            <person name="Auber R.P."/>
            <person name="Gonzalez D.J."/>
            <person name="Wisecaver J.H."/>
            <person name="Moore B.S."/>
        </authorList>
    </citation>
    <scope>NUCLEOTIDE SEQUENCE [LARGE SCALE GENOMIC DNA]</scope>
    <source>
        <strain evidence="13 14">12B1</strain>
    </source>
</reference>
<dbReference type="PANTHER" id="PTHR24056:SF400">
    <property type="entry name" value="KINASE, PUTATIVE-RELATED"/>
    <property type="match status" value="1"/>
</dbReference>
<dbReference type="GO" id="GO:0005524">
    <property type="term" value="F:ATP binding"/>
    <property type="evidence" value="ECO:0007669"/>
    <property type="project" value="UniProtKB-UniRule"/>
</dbReference>
<evidence type="ECO:0000256" key="11">
    <source>
        <dbReference type="SAM" id="MobiDB-lite"/>
    </source>
</evidence>
<dbReference type="GO" id="GO:0005634">
    <property type="term" value="C:nucleus"/>
    <property type="evidence" value="ECO:0007669"/>
    <property type="project" value="TreeGrafter"/>
</dbReference>
<feature type="compositionally biased region" description="Basic and acidic residues" evidence="11">
    <location>
        <begin position="325"/>
        <end position="335"/>
    </location>
</feature>
<feature type="compositionally biased region" description="Low complexity" evidence="11">
    <location>
        <begin position="594"/>
        <end position="610"/>
    </location>
</feature>
<dbReference type="InterPro" id="IPR008271">
    <property type="entry name" value="Ser/Thr_kinase_AS"/>
</dbReference>
<dbReference type="EMBL" id="JBGBPQ010000002">
    <property type="protein sequence ID" value="KAL1528694.1"/>
    <property type="molecule type" value="Genomic_DNA"/>
</dbReference>
<feature type="binding site" evidence="10">
    <location>
        <position position="34"/>
    </location>
    <ligand>
        <name>ATP</name>
        <dbReference type="ChEBI" id="CHEBI:30616"/>
    </ligand>
</feature>
<keyword evidence="14" id="KW-1185">Reference proteome</keyword>
<evidence type="ECO:0000256" key="5">
    <source>
        <dbReference type="ARBA" id="ARBA00022741"/>
    </source>
</evidence>
<evidence type="ECO:0000256" key="10">
    <source>
        <dbReference type="PROSITE-ProRule" id="PRU10141"/>
    </source>
</evidence>
<keyword evidence="6" id="KW-0418">Kinase</keyword>
<gene>
    <name evidence="13" type="ORF">AB1Y20_010030</name>
</gene>
<dbReference type="Gene3D" id="3.30.200.20">
    <property type="entry name" value="Phosphorylase Kinase, domain 1"/>
    <property type="match status" value="1"/>
</dbReference>
<dbReference type="GO" id="GO:0004693">
    <property type="term" value="F:cyclin-dependent protein serine/threonine kinase activity"/>
    <property type="evidence" value="ECO:0007669"/>
    <property type="project" value="UniProtKB-EC"/>
</dbReference>
<feature type="domain" description="Protein kinase" evidence="12">
    <location>
        <begin position="4"/>
        <end position="288"/>
    </location>
</feature>
<keyword evidence="4" id="KW-0808">Transferase</keyword>
<dbReference type="SMART" id="SM00220">
    <property type="entry name" value="S_TKc"/>
    <property type="match status" value="1"/>
</dbReference>
<comment type="similarity">
    <text evidence="1">Belongs to the protein kinase superfamily. CMGC Ser/Thr protein kinase family. CDC2/CDKX subfamily.</text>
</comment>